<comment type="subunit">
    <text evidence="3">Homodimer.</text>
</comment>
<reference evidence="8 9" key="2">
    <citation type="journal article" date="2011" name="Stand. Genomic Sci.">
        <title>Complete genome sequence of Oceanithermus profundus type strain (506).</title>
        <authorList>
            <person name="Pati A."/>
            <person name="Zhang X."/>
            <person name="Lapidus A."/>
            <person name="Nolan M."/>
            <person name="Lucas S."/>
            <person name="Del Rio T.G."/>
            <person name="Tice H."/>
            <person name="Cheng J.F."/>
            <person name="Tapia R."/>
            <person name="Han C."/>
            <person name="Goodwin L."/>
            <person name="Pitluck S."/>
            <person name="Liolios K."/>
            <person name="Pagani I."/>
            <person name="Ivanova N."/>
            <person name="Mavromatis K."/>
            <person name="Chen A."/>
            <person name="Palaniappan K."/>
            <person name="Hauser L."/>
            <person name="Jeffries C.D."/>
            <person name="Brambilla E.M."/>
            <person name="Rohl A."/>
            <person name="Mwirichia R."/>
            <person name="Rohde M."/>
            <person name="Tindall B.J."/>
            <person name="Sikorski J."/>
            <person name="Wirth R."/>
            <person name="Goker M."/>
            <person name="Woyke T."/>
            <person name="Detter J.C."/>
            <person name="Bristow J."/>
            <person name="Eisen J.A."/>
            <person name="Markowitz V."/>
            <person name="Hugenholtz P."/>
            <person name="Kyrpides N.C."/>
            <person name="Klenk H.P."/>
            <person name="Land M."/>
        </authorList>
    </citation>
    <scope>NUCLEOTIDE SEQUENCE [LARGE SCALE GENOMIC DNA]</scope>
    <source>
        <strain evidence="9">DSM 14977 / NBRC 100410 / VKM B-2274 / 506</strain>
    </source>
</reference>
<comment type="cofactor">
    <cofactor evidence="1">
        <name>pyridoxal 5'-phosphate</name>
        <dbReference type="ChEBI" id="CHEBI:597326"/>
    </cofactor>
</comment>
<dbReference type="InterPro" id="IPR015422">
    <property type="entry name" value="PyrdxlP-dep_Trfase_small"/>
</dbReference>
<dbReference type="GO" id="GO:0008483">
    <property type="term" value="F:transaminase activity"/>
    <property type="evidence" value="ECO:0007669"/>
    <property type="project" value="UniProtKB-KW"/>
</dbReference>
<evidence type="ECO:0000256" key="4">
    <source>
        <dbReference type="ARBA" id="ARBA00022576"/>
    </source>
</evidence>
<protein>
    <submittedName>
        <fullName evidence="8">Putative transcriptional regulator, GntR family</fullName>
    </submittedName>
</protein>
<dbReference type="SUPFAM" id="SSF53383">
    <property type="entry name" value="PLP-dependent transferases"/>
    <property type="match status" value="1"/>
</dbReference>
<evidence type="ECO:0000256" key="3">
    <source>
        <dbReference type="ARBA" id="ARBA00011738"/>
    </source>
</evidence>
<dbReference type="GO" id="GO:1901605">
    <property type="term" value="P:alpha-amino acid metabolic process"/>
    <property type="evidence" value="ECO:0007669"/>
    <property type="project" value="TreeGrafter"/>
</dbReference>
<dbReference type="OrthoDB" id="9808770at2"/>
<dbReference type="AlphaFoldDB" id="E4U9A2"/>
<keyword evidence="6" id="KW-0663">Pyridoxal phosphate</keyword>
<name>E4U9A2_OCEP5</name>
<sequence>MSVFRYAGRTARMENPIIRQLLKLGQREGVISLAGGIPAAETFPISEIAEGAQRALARWGSGALQYSPTEGLAPLRAYIARRRGVAPEQVLVTSGSQQGLDLIGRVFLDEGDAVLVERPTYMGALQAWNVYDARYREVPTDAEGLVPEALPEDQVKLAYVLPNFQNPTGSLLPEARRGAVVAWARERSVLVVEDDPYGHLYFDAAPPASLQSRWPEGVLYLGTFSKIVAPGLRMGYVIGPEEVIHALAQAKQAADLHSQAYGQAILAELAEAGVIERQEARTRELYRQRAERMLKLLEAHMPAGVRWVPPHGGMFVWLTLPEGVDTLALFERAVEAGVAYVPGPVFAANGGLENALRLTFVSVPEAQMEEGVRRLAAVLEAALAARA</sequence>
<comment type="similarity">
    <text evidence="2">Belongs to the class-I pyridoxal-phosphate-dependent aminotransferase family.</text>
</comment>
<evidence type="ECO:0000313" key="9">
    <source>
        <dbReference type="Proteomes" id="UP000008722"/>
    </source>
</evidence>
<dbReference type="Gene3D" id="3.90.1150.10">
    <property type="entry name" value="Aspartate Aminotransferase, domain 1"/>
    <property type="match status" value="1"/>
</dbReference>
<evidence type="ECO:0000256" key="2">
    <source>
        <dbReference type="ARBA" id="ARBA00007441"/>
    </source>
</evidence>
<reference evidence="9" key="1">
    <citation type="submission" date="2010-11" db="EMBL/GenBank/DDBJ databases">
        <title>The complete sequence of chromosome of Oceanithermus profundus DSM 14977.</title>
        <authorList>
            <consortium name="US DOE Joint Genome Institute (JGI-PGF)"/>
            <person name="Lucas S."/>
            <person name="Copeland A."/>
            <person name="Lapidus A."/>
            <person name="Bruce D."/>
            <person name="Goodwin L."/>
            <person name="Pitluck S."/>
            <person name="Kyrpides N."/>
            <person name="Mavromatis K."/>
            <person name="Pagani I."/>
            <person name="Ivanova N."/>
            <person name="Zhang X."/>
            <person name="Brettin T."/>
            <person name="Detter J.C."/>
            <person name="Tapia R."/>
            <person name="Han C."/>
            <person name="Land M."/>
            <person name="Hauser L."/>
            <person name="Markowitz V."/>
            <person name="Cheng J.-F."/>
            <person name="Hugenholtz P."/>
            <person name="Woyke T."/>
            <person name="Wu D."/>
            <person name="Tindall B."/>
            <person name="Faehnrich R."/>
            <person name="Brambilla E."/>
            <person name="Klenk H.-P."/>
            <person name="Eisen J.A."/>
        </authorList>
    </citation>
    <scope>NUCLEOTIDE SEQUENCE [LARGE SCALE GENOMIC DNA]</scope>
    <source>
        <strain evidence="9">DSM 14977 / NBRC 100410 / VKM B-2274 / 506</strain>
    </source>
</reference>
<dbReference type="CDD" id="cd00609">
    <property type="entry name" value="AAT_like"/>
    <property type="match status" value="1"/>
</dbReference>
<evidence type="ECO:0000256" key="5">
    <source>
        <dbReference type="ARBA" id="ARBA00022679"/>
    </source>
</evidence>
<evidence type="ECO:0000259" key="7">
    <source>
        <dbReference type="Pfam" id="PF00155"/>
    </source>
</evidence>
<proteinExistence type="inferred from homology"/>
<keyword evidence="5" id="KW-0808">Transferase</keyword>
<dbReference type="FunFam" id="3.40.640.10:FF:000053">
    <property type="entry name" value="Aminotransferase, class I"/>
    <property type="match status" value="1"/>
</dbReference>
<dbReference type="EMBL" id="CP002361">
    <property type="protein sequence ID" value="ADR36931.1"/>
    <property type="molecule type" value="Genomic_DNA"/>
</dbReference>
<dbReference type="HOGENOM" id="CLU_017584_0_6_0"/>
<dbReference type="RefSeq" id="WP_013458101.1">
    <property type="nucleotide sequence ID" value="NC_014761.1"/>
</dbReference>
<dbReference type="Gene3D" id="3.40.640.10">
    <property type="entry name" value="Type I PLP-dependent aspartate aminotransferase-like (Major domain)"/>
    <property type="match status" value="1"/>
</dbReference>
<keyword evidence="4" id="KW-0032">Aminotransferase</keyword>
<dbReference type="PANTHER" id="PTHR42790:SF19">
    <property type="entry name" value="KYNURENINE_ALPHA-AMINOADIPATE AMINOTRANSFERASE, MITOCHONDRIAL"/>
    <property type="match status" value="1"/>
</dbReference>
<dbReference type="InterPro" id="IPR015421">
    <property type="entry name" value="PyrdxlP-dep_Trfase_major"/>
</dbReference>
<organism evidence="8 9">
    <name type="scientific">Oceanithermus profundus (strain DSM 14977 / NBRC 100410 / VKM B-2274 / 506)</name>
    <dbReference type="NCBI Taxonomy" id="670487"/>
    <lineage>
        <taxon>Bacteria</taxon>
        <taxon>Thermotogati</taxon>
        <taxon>Deinococcota</taxon>
        <taxon>Deinococci</taxon>
        <taxon>Thermales</taxon>
        <taxon>Thermaceae</taxon>
        <taxon>Oceanithermus</taxon>
    </lineage>
</organism>
<evidence type="ECO:0000256" key="1">
    <source>
        <dbReference type="ARBA" id="ARBA00001933"/>
    </source>
</evidence>
<dbReference type="KEGG" id="opr:Ocepr_1477"/>
<feature type="domain" description="Aminotransferase class I/classII large" evidence="7">
    <location>
        <begin position="30"/>
        <end position="375"/>
    </location>
</feature>
<gene>
    <name evidence="8" type="ordered locus">Ocepr_1477</name>
</gene>
<dbReference type="Pfam" id="PF00155">
    <property type="entry name" value="Aminotran_1_2"/>
    <property type="match status" value="1"/>
</dbReference>
<keyword evidence="9" id="KW-1185">Reference proteome</keyword>
<dbReference type="Proteomes" id="UP000008722">
    <property type="component" value="Chromosome"/>
</dbReference>
<dbReference type="PANTHER" id="PTHR42790">
    <property type="entry name" value="AMINOTRANSFERASE"/>
    <property type="match status" value="1"/>
</dbReference>
<dbReference type="STRING" id="670487.Ocepr_1477"/>
<accession>E4U9A2</accession>
<dbReference type="InterPro" id="IPR050859">
    <property type="entry name" value="Class-I_PLP-dep_aminotransf"/>
</dbReference>
<dbReference type="InterPro" id="IPR015424">
    <property type="entry name" value="PyrdxlP-dep_Trfase"/>
</dbReference>
<evidence type="ECO:0000313" key="8">
    <source>
        <dbReference type="EMBL" id="ADR36931.1"/>
    </source>
</evidence>
<dbReference type="GO" id="GO:0030170">
    <property type="term" value="F:pyridoxal phosphate binding"/>
    <property type="evidence" value="ECO:0007669"/>
    <property type="project" value="InterPro"/>
</dbReference>
<dbReference type="InterPro" id="IPR004839">
    <property type="entry name" value="Aminotransferase_I/II_large"/>
</dbReference>
<evidence type="ECO:0000256" key="6">
    <source>
        <dbReference type="ARBA" id="ARBA00022898"/>
    </source>
</evidence>
<dbReference type="eggNOG" id="COG1167">
    <property type="taxonomic scope" value="Bacteria"/>
</dbReference>